<dbReference type="PANTHER" id="PTHR13454">
    <property type="entry name" value="PROTEIN MCM10 HOMOLOG"/>
    <property type="match status" value="1"/>
</dbReference>
<feature type="domain" description="MCM10 OB-fold" evidence="2">
    <location>
        <begin position="21"/>
        <end position="131"/>
    </location>
</feature>
<dbReference type="Gene3D" id="2.40.50.140">
    <property type="entry name" value="Nucleic acid-binding proteins"/>
    <property type="match status" value="1"/>
</dbReference>
<dbReference type="InterPro" id="IPR055065">
    <property type="entry name" value="OB_MCM10"/>
</dbReference>
<dbReference type="GO" id="GO:0003688">
    <property type="term" value="F:DNA replication origin binding"/>
    <property type="evidence" value="ECO:0007669"/>
    <property type="project" value="TreeGrafter"/>
</dbReference>
<evidence type="ECO:0000313" key="3">
    <source>
        <dbReference type="EMBL" id="CRH01186.1"/>
    </source>
</evidence>
<dbReference type="Pfam" id="PF22379">
    <property type="entry name" value="OB_MCM10"/>
    <property type="match status" value="1"/>
</dbReference>
<dbReference type="GO" id="GO:0006270">
    <property type="term" value="P:DNA replication initiation"/>
    <property type="evidence" value="ECO:0007669"/>
    <property type="project" value="InterPro"/>
</dbReference>
<dbReference type="GO" id="GO:0003697">
    <property type="term" value="F:single-stranded DNA binding"/>
    <property type="evidence" value="ECO:0007669"/>
    <property type="project" value="InterPro"/>
</dbReference>
<protein>
    <submittedName>
        <fullName evidence="3">Nucleoporin NUP116/NSP116, putative</fullName>
    </submittedName>
</protein>
<dbReference type="AlphaFoldDB" id="A0A1J1H8G0"/>
<dbReference type="GO" id="GO:0043596">
    <property type="term" value="C:nuclear replication fork"/>
    <property type="evidence" value="ECO:0007669"/>
    <property type="project" value="TreeGrafter"/>
</dbReference>
<reference evidence="3 4" key="1">
    <citation type="submission" date="2015-04" db="EMBL/GenBank/DDBJ databases">
        <authorList>
            <consortium name="Pathogen Informatics"/>
        </authorList>
    </citation>
    <scope>NUCLEOTIDE SEQUENCE [LARGE SCALE GENOMIC DNA]</scope>
    <source>
        <strain evidence="3 4">SGS1</strain>
    </source>
</reference>
<accession>A0A1J1H8G0</accession>
<dbReference type="EMBL" id="LN835307">
    <property type="protein sequence ID" value="CRH01186.1"/>
    <property type="molecule type" value="Genomic_DNA"/>
</dbReference>
<organism evidence="3 4">
    <name type="scientific">Plasmodium relictum</name>
    <dbReference type="NCBI Taxonomy" id="85471"/>
    <lineage>
        <taxon>Eukaryota</taxon>
        <taxon>Sar</taxon>
        <taxon>Alveolata</taxon>
        <taxon>Apicomplexa</taxon>
        <taxon>Aconoidasida</taxon>
        <taxon>Haemosporida</taxon>
        <taxon>Plasmodiidae</taxon>
        <taxon>Plasmodium</taxon>
        <taxon>Plasmodium (Haemamoeba)</taxon>
    </lineage>
</organism>
<gene>
    <name evidence="3" type="primary">NUP116</name>
    <name evidence="3" type="ORF">PRELSG_1206900</name>
</gene>
<dbReference type="KEGG" id="prel:PRELSG_1206900"/>
<evidence type="ECO:0000256" key="1">
    <source>
        <dbReference type="SAM" id="MobiDB-lite"/>
    </source>
</evidence>
<dbReference type="GeneID" id="39737313"/>
<evidence type="ECO:0000313" key="4">
    <source>
        <dbReference type="Proteomes" id="UP000220158"/>
    </source>
</evidence>
<evidence type="ECO:0000259" key="2">
    <source>
        <dbReference type="Pfam" id="PF22379"/>
    </source>
</evidence>
<feature type="region of interest" description="Disordered" evidence="1">
    <location>
        <begin position="223"/>
        <end position="243"/>
    </location>
</feature>
<keyword evidence="4" id="KW-1185">Reference proteome</keyword>
<dbReference type="InterPro" id="IPR012340">
    <property type="entry name" value="NA-bd_OB-fold"/>
</dbReference>
<dbReference type="Proteomes" id="UP000220158">
    <property type="component" value="Chromosome 12"/>
</dbReference>
<sequence>MENKISIIIDNNRIKANDIDLNIKEWITSKEDCENVFRNKKIMYFSDYLSKFDDDIKHKIEDEEIIIICTIVNIPYQVRKYNEEKYIFWDISDLKETQSRLFLSGEVCEENENEKEGAVIALINPLMKEKDPQYYNSRILEIHKKSNLIIIGLIDGLEKCKGITRSGDKCKIKLYAPLYGYYCKYHIKQNKKEKKKKNNSNENESNKNDKNCITNIDIDKKYSLNNNDNNKKNNKKKKKEKDTDDEEYFDVESIIGMYSKKIVAKDKKKKIEIINNRIKELDEYAKLNKDLNYIDNIKNDTMNQGCSTTQKSANDLFSEQCPELIYLINKSNKINEKEKKKDDDDAKIIEDIDVLNENIASNEEKQKKKFENFLSKLIELQKSKDENDMKTLLKGLIYVTNNFNFHLKHIENSNIFDICYKLLDHRSEEIAIAALKFKRKINKLYIDYYKNRLKKQKVETLERGENKSENNFIKK</sequence>
<dbReference type="VEuPathDB" id="PlasmoDB:PRELSG_1206900"/>
<proteinExistence type="predicted"/>
<dbReference type="RefSeq" id="XP_028534187.1">
    <property type="nucleotide sequence ID" value="XM_028677838.1"/>
</dbReference>
<dbReference type="OrthoDB" id="273123at2759"/>
<dbReference type="PANTHER" id="PTHR13454:SF11">
    <property type="entry name" value="PROTEIN MCM10 HOMOLOG"/>
    <property type="match status" value="1"/>
</dbReference>
<dbReference type="InterPro" id="IPR040184">
    <property type="entry name" value="Mcm10"/>
</dbReference>
<name>A0A1J1H8G0_PLARL</name>
<dbReference type="OMA" id="KDPQYYN"/>